<dbReference type="InterPro" id="IPR006797">
    <property type="entry name" value="PRELI/MSF1_dom"/>
</dbReference>
<dbReference type="GeneTree" id="ENSGT00940000160832"/>
<feature type="region of interest" description="Disordered" evidence="1">
    <location>
        <begin position="1"/>
        <end position="22"/>
    </location>
</feature>
<keyword evidence="4" id="KW-1185">Reference proteome</keyword>
<evidence type="ECO:0000256" key="1">
    <source>
        <dbReference type="SAM" id="MobiDB-lite"/>
    </source>
</evidence>
<sequence length="97" mass="10858">METVISFTAAAEKDDPSSTDHVSVPQAYEKRFPTCPEIPVFLGSEVLRESKSDDGALHIIERSCKLNVDVPRLLKKPPLLMHFLALKHLFTTNHTLS</sequence>
<evidence type="ECO:0000313" key="4">
    <source>
        <dbReference type="Proteomes" id="UP000001646"/>
    </source>
</evidence>
<accession>A0A803TN27</accession>
<feature type="domain" description="PRELI/MSF1" evidence="2">
    <location>
        <begin position="24"/>
        <end position="76"/>
    </location>
</feature>
<dbReference type="Proteomes" id="UP000001646">
    <property type="component" value="Unplaced"/>
</dbReference>
<reference evidence="3" key="1">
    <citation type="submission" date="2009-12" db="EMBL/GenBank/DDBJ databases">
        <title>The Genome Sequence of Anolis carolinensis (Green Anole Lizard).</title>
        <authorList>
            <consortium name="The Genome Sequencing Platform"/>
            <person name="Di Palma F."/>
            <person name="Alfoldi J."/>
            <person name="Heiman D."/>
            <person name="Young S."/>
            <person name="Grabherr M."/>
            <person name="Johnson J."/>
            <person name="Lander E.S."/>
            <person name="Lindblad-Toh K."/>
        </authorList>
    </citation>
    <scope>NUCLEOTIDE SEQUENCE [LARGE SCALE GENOMIC DNA]</scope>
    <source>
        <strain evidence="3">JBL SC #1</strain>
    </source>
</reference>
<dbReference type="AlphaFoldDB" id="A0A803TN27"/>
<dbReference type="Ensembl" id="ENSACAT00000042347.1">
    <property type="protein sequence ID" value="ENSACAP00000036617.1"/>
    <property type="gene ID" value="ENSACAG00000042853.1"/>
</dbReference>
<reference evidence="3" key="2">
    <citation type="submission" date="2025-08" db="UniProtKB">
        <authorList>
            <consortium name="Ensembl"/>
        </authorList>
    </citation>
    <scope>IDENTIFICATION</scope>
</reference>
<evidence type="ECO:0000259" key="2">
    <source>
        <dbReference type="Pfam" id="PF04707"/>
    </source>
</evidence>
<proteinExistence type="predicted"/>
<protein>
    <recommendedName>
        <fullName evidence="2">PRELI/MSF1 domain-containing protein</fullName>
    </recommendedName>
</protein>
<dbReference type="InParanoid" id="A0A803TN27"/>
<dbReference type="Pfam" id="PF04707">
    <property type="entry name" value="PRELI"/>
    <property type="match status" value="1"/>
</dbReference>
<evidence type="ECO:0000313" key="3">
    <source>
        <dbReference type="Ensembl" id="ENSACAP00000036617.1"/>
    </source>
</evidence>
<name>A0A803TN27_ANOCA</name>
<organism evidence="3 4">
    <name type="scientific">Anolis carolinensis</name>
    <name type="common">Green anole</name>
    <name type="synonym">American chameleon</name>
    <dbReference type="NCBI Taxonomy" id="28377"/>
    <lineage>
        <taxon>Eukaryota</taxon>
        <taxon>Metazoa</taxon>
        <taxon>Chordata</taxon>
        <taxon>Craniata</taxon>
        <taxon>Vertebrata</taxon>
        <taxon>Euteleostomi</taxon>
        <taxon>Lepidosauria</taxon>
        <taxon>Squamata</taxon>
        <taxon>Bifurcata</taxon>
        <taxon>Unidentata</taxon>
        <taxon>Episquamata</taxon>
        <taxon>Toxicofera</taxon>
        <taxon>Iguania</taxon>
        <taxon>Dactyloidae</taxon>
        <taxon>Anolis</taxon>
    </lineage>
</organism>
<reference evidence="3" key="3">
    <citation type="submission" date="2025-09" db="UniProtKB">
        <authorList>
            <consortium name="Ensembl"/>
        </authorList>
    </citation>
    <scope>IDENTIFICATION</scope>
</reference>